<dbReference type="InterPro" id="IPR041664">
    <property type="entry name" value="AAA_16"/>
</dbReference>
<name>A0A4U3ME66_9ACTN</name>
<evidence type="ECO:0000256" key="1">
    <source>
        <dbReference type="ARBA" id="ARBA00022741"/>
    </source>
</evidence>
<dbReference type="OrthoDB" id="134712at2"/>
<evidence type="ECO:0000256" key="3">
    <source>
        <dbReference type="SAM" id="MobiDB-lite"/>
    </source>
</evidence>
<dbReference type="GO" id="GO:0005524">
    <property type="term" value="F:ATP binding"/>
    <property type="evidence" value="ECO:0007669"/>
    <property type="project" value="UniProtKB-KW"/>
</dbReference>
<feature type="region of interest" description="Disordered" evidence="3">
    <location>
        <begin position="1020"/>
        <end position="1045"/>
    </location>
</feature>
<dbReference type="Pfam" id="PF13191">
    <property type="entry name" value="AAA_16"/>
    <property type="match status" value="1"/>
</dbReference>
<organism evidence="5 6">
    <name type="scientific">Herbidospora galbida</name>
    <dbReference type="NCBI Taxonomy" id="2575442"/>
    <lineage>
        <taxon>Bacteria</taxon>
        <taxon>Bacillati</taxon>
        <taxon>Actinomycetota</taxon>
        <taxon>Actinomycetes</taxon>
        <taxon>Streptosporangiales</taxon>
        <taxon>Streptosporangiaceae</taxon>
        <taxon>Herbidospora</taxon>
    </lineage>
</organism>
<dbReference type="Proteomes" id="UP000308705">
    <property type="component" value="Unassembled WGS sequence"/>
</dbReference>
<keyword evidence="2" id="KW-0067">ATP-binding</keyword>
<dbReference type="PANTHER" id="PTHR16305">
    <property type="entry name" value="TESTICULAR SOLUBLE ADENYLYL CYCLASE"/>
    <property type="match status" value="1"/>
</dbReference>
<protein>
    <submittedName>
        <fullName evidence="5">ATPase</fullName>
    </submittedName>
</protein>
<dbReference type="GO" id="GO:0004016">
    <property type="term" value="F:adenylate cyclase activity"/>
    <property type="evidence" value="ECO:0007669"/>
    <property type="project" value="TreeGrafter"/>
</dbReference>
<evidence type="ECO:0000259" key="4">
    <source>
        <dbReference type="Pfam" id="PF13191"/>
    </source>
</evidence>
<evidence type="ECO:0000313" key="5">
    <source>
        <dbReference type="EMBL" id="TKK87371.1"/>
    </source>
</evidence>
<gene>
    <name evidence="5" type="ORF">FDA94_17885</name>
</gene>
<dbReference type="SUPFAM" id="SSF52540">
    <property type="entry name" value="P-loop containing nucleoside triphosphate hydrolases"/>
    <property type="match status" value="1"/>
</dbReference>
<reference evidence="5 6" key="1">
    <citation type="submission" date="2019-04" db="EMBL/GenBank/DDBJ databases">
        <title>Herbidospora sp. NEAU-GS14.nov., a novel actinomycete isolated from soil.</title>
        <authorList>
            <person name="Han L."/>
        </authorList>
    </citation>
    <scope>NUCLEOTIDE SEQUENCE [LARGE SCALE GENOMIC DNA]</scope>
    <source>
        <strain evidence="5 6">NEAU-GS14</strain>
    </source>
</reference>
<keyword evidence="6" id="KW-1185">Reference proteome</keyword>
<feature type="domain" description="Orc1-like AAA ATPase" evidence="4">
    <location>
        <begin position="4"/>
        <end position="168"/>
    </location>
</feature>
<dbReference type="EMBL" id="SZQA01000016">
    <property type="protein sequence ID" value="TKK87371.1"/>
    <property type="molecule type" value="Genomic_DNA"/>
</dbReference>
<dbReference type="InterPro" id="IPR027417">
    <property type="entry name" value="P-loop_NTPase"/>
</dbReference>
<dbReference type="PANTHER" id="PTHR16305:SF35">
    <property type="entry name" value="TRANSCRIPTIONAL ACTIVATOR DOMAIN"/>
    <property type="match status" value="1"/>
</dbReference>
<evidence type="ECO:0000256" key="2">
    <source>
        <dbReference type="ARBA" id="ARBA00022840"/>
    </source>
</evidence>
<comment type="caution">
    <text evidence="5">The sequence shown here is derived from an EMBL/GenBank/DDBJ whole genome shotgun (WGS) entry which is preliminary data.</text>
</comment>
<dbReference type="GO" id="GO:0005737">
    <property type="term" value="C:cytoplasm"/>
    <property type="evidence" value="ECO:0007669"/>
    <property type="project" value="TreeGrafter"/>
</dbReference>
<accession>A0A4U3ME66</accession>
<dbReference type="RefSeq" id="WP_137248207.1">
    <property type="nucleotide sequence ID" value="NZ_SZQA01000016.1"/>
</dbReference>
<evidence type="ECO:0000313" key="6">
    <source>
        <dbReference type="Proteomes" id="UP000308705"/>
    </source>
</evidence>
<keyword evidence="1" id="KW-0547">Nucleotide-binding</keyword>
<sequence>MDSQLIGRDHPAGVLRAEIGRALDSHGGLVLVTGEAGIGKTTLVTGGVEEARRAGALVLGGSCWQSGGAPGYWPWVQVIRALRRAGEWSSVGAEAADVLAILLGERPGGGKEVLDGFRLYDAVTTALVSVAQSRPVVVVLDDLHWADTASLRLLEFAAQHTWFERLLLLGTYRDVEAEAPDHPLAPLIMPLVAKATCISLTGLERDEVGALMARTAGRVPEPALVDEVHRRTGGNPFFVEQTTRLWQGGGSVTAIAPGVRDALQRRVSLLPPQVAGLLTDASVLGREFHRDVLAALAGLPPARVDGLLGQAVASRLVVQLPEGRLAFAHDLVRETLYESLGEGAAGRHARVITVLDADPALRAHLLPADQARHAYQAGRELPPAVAVERLLSAAGEAHGRMAIDESIGHLRRAADRGEGLEPRRRALIAMELSSCLFHLDDVDETRATLESAWTFAQQTGDADVLARVAISYYRIDGPGMIGGFAGGRSAEVVQVAYQALLGGPPTTPDAMADQLAVHIAAVARAGDDHEALTFGLAARHDVLFGLGTAAERIELTSEMETVARRASDTDTAHFAASLRWVALLEAGDPAYLNQFSESTAFALRVGGERMIFSARVDQSIIMTLAGRFAEAEEFLRGAMEVIAEESRHSFSFMSDHVLWAALLHQGRFAEIPAVLKRLESSGHAQVDLLTGITALQAGDLATALSVLPDDGVEAYPRSFAPLGLRFIAHAAAESADAELTAWAAETLTPHSGGWLVSIGGCDIAGPVDHWLGVLAASRGRWDEAIGRLTTARASAVAFQARPWVVEANVELGRALLAAGEPLRGRVALDEAAAEAAELGMRHIGRKIEAIRPGRAAAPAKPPRLAPTFRRDGDVWELAYDDLVVRMPDAKGLRDLHLLLGAPGTDIPAVRLLNPEGGREAVAARSFGGDAVLDDEAKARYRRHLARLDEEIDRAAGLGDDERAAALDRERQALLDELRAAAGLAGRDRRLGDEAERARKTVTARIRDTLRKLGERHPSLASHLRESISTGSSCGYRPGSPVRWRL</sequence>
<proteinExistence type="predicted"/>
<dbReference type="AlphaFoldDB" id="A0A4U3ME66"/>